<dbReference type="PANTHER" id="PTHR43065">
    <property type="entry name" value="SENSOR HISTIDINE KINASE"/>
    <property type="match status" value="1"/>
</dbReference>
<evidence type="ECO:0000256" key="4">
    <source>
        <dbReference type="SAM" id="Coils"/>
    </source>
</evidence>
<evidence type="ECO:0000256" key="3">
    <source>
        <dbReference type="ARBA" id="ARBA00022553"/>
    </source>
</evidence>
<dbReference type="SUPFAM" id="SSF55874">
    <property type="entry name" value="ATPase domain of HSP90 chaperone/DNA topoisomerase II/histidine kinase"/>
    <property type="match status" value="1"/>
</dbReference>
<dbReference type="Proteomes" id="UP001557484">
    <property type="component" value="Unassembled WGS sequence"/>
</dbReference>
<proteinExistence type="predicted"/>
<keyword evidence="6" id="KW-0418">Kinase</keyword>
<dbReference type="EMBL" id="JBFRYB010000001">
    <property type="protein sequence ID" value="MEX1666185.1"/>
    <property type="molecule type" value="Genomic_DNA"/>
</dbReference>
<dbReference type="CDD" id="cd00075">
    <property type="entry name" value="HATPase"/>
    <property type="match status" value="1"/>
</dbReference>
<dbReference type="InterPro" id="IPR003661">
    <property type="entry name" value="HisK_dim/P_dom"/>
</dbReference>
<evidence type="ECO:0000256" key="2">
    <source>
        <dbReference type="ARBA" id="ARBA00012438"/>
    </source>
</evidence>
<dbReference type="CDD" id="cd00082">
    <property type="entry name" value="HisKA"/>
    <property type="match status" value="1"/>
</dbReference>
<dbReference type="SMART" id="SM00387">
    <property type="entry name" value="HATPase_c"/>
    <property type="match status" value="1"/>
</dbReference>
<feature type="domain" description="Histidine kinase" evidence="5">
    <location>
        <begin position="159"/>
        <end position="390"/>
    </location>
</feature>
<dbReference type="Gene3D" id="1.10.287.130">
    <property type="match status" value="1"/>
</dbReference>
<keyword evidence="4" id="KW-0175">Coiled coil</keyword>
<dbReference type="EC" id="2.7.13.3" evidence="2"/>
<keyword evidence="6" id="KW-0808">Transferase</keyword>
<dbReference type="RefSeq" id="WP_368376269.1">
    <property type="nucleotide sequence ID" value="NZ_JBFRYB010000001.1"/>
</dbReference>
<reference evidence="6 7" key="1">
    <citation type="journal article" date="2011" name="Int. J. Syst. Evol. Microbiol.">
        <title>Zhongshania antarctica gen. nov., sp. nov. and Zhongshania guokunii sp. nov., gammaproteobacteria respectively isolated from coastal attached (fast) ice and surface seawater of the Antarctic.</title>
        <authorList>
            <person name="Li H.J."/>
            <person name="Zhang X.Y."/>
            <person name="Chen C.X."/>
            <person name="Zhang Y.J."/>
            <person name="Gao Z.M."/>
            <person name="Yu Y."/>
            <person name="Chen X.L."/>
            <person name="Chen B."/>
            <person name="Zhang Y.Z."/>
        </authorList>
    </citation>
    <scope>NUCLEOTIDE SEQUENCE [LARGE SCALE GENOMIC DNA]</scope>
    <source>
        <strain evidence="6 7">R06B22</strain>
    </source>
</reference>
<dbReference type="PRINTS" id="PR00344">
    <property type="entry name" value="BCTRLSENSOR"/>
</dbReference>
<dbReference type="GO" id="GO:0016301">
    <property type="term" value="F:kinase activity"/>
    <property type="evidence" value="ECO:0007669"/>
    <property type="project" value="UniProtKB-KW"/>
</dbReference>
<dbReference type="InterPro" id="IPR036890">
    <property type="entry name" value="HATPase_C_sf"/>
</dbReference>
<evidence type="ECO:0000313" key="7">
    <source>
        <dbReference type="Proteomes" id="UP001557484"/>
    </source>
</evidence>
<dbReference type="InterPro" id="IPR036097">
    <property type="entry name" value="HisK_dim/P_sf"/>
</dbReference>
<dbReference type="PANTHER" id="PTHR43065:SF47">
    <property type="match status" value="1"/>
</dbReference>
<keyword evidence="3" id="KW-0597">Phosphoprotein</keyword>
<sequence>MTSSAKGLEGGDTEQLNYNQAILNILEDFSDEKNLLETTQQAILNILDDVGLEKGMYADTQKAVINILDDFADEKNQLESTQRAVLNILDDFEIEKRKVESTNRELSRQIEEREQAELTVREKTLANLELEEALEQLQHAQAELVRSEKMAALGGMVAGISHEINTPVGIGVTAASTLDSATNKLDTDYQAGELTEVELKRFIDIARRSTSLILNNLDRAANLIRSFKQVAVDESSGERRRFEVRSYFHDVIVSLQPLLKNTRHTIELSGDEVLFIDSYPGAFAQIITNLVSNSVVHAFDAGQLGHMRIDLSANDDRIVLVYSDDGCGIKAADIGKIFEPFYTTRRGSGGSGLGLHVVFNLVTQALRGKIFVTSQPGQGAEFRIELPADLMAQ</sequence>
<evidence type="ECO:0000256" key="1">
    <source>
        <dbReference type="ARBA" id="ARBA00000085"/>
    </source>
</evidence>
<evidence type="ECO:0000259" key="5">
    <source>
        <dbReference type="PROSITE" id="PS50109"/>
    </source>
</evidence>
<name>A0ABV3TY56_9GAMM</name>
<protein>
    <recommendedName>
        <fullName evidence="2">histidine kinase</fullName>
        <ecNumber evidence="2">2.7.13.3</ecNumber>
    </recommendedName>
</protein>
<organism evidence="6 7">
    <name type="scientific">Zhongshania arctica</name>
    <dbReference type="NCBI Taxonomy" id="3238302"/>
    <lineage>
        <taxon>Bacteria</taxon>
        <taxon>Pseudomonadati</taxon>
        <taxon>Pseudomonadota</taxon>
        <taxon>Gammaproteobacteria</taxon>
        <taxon>Cellvibrionales</taxon>
        <taxon>Spongiibacteraceae</taxon>
        <taxon>Zhongshania</taxon>
    </lineage>
</organism>
<gene>
    <name evidence="6" type="ORF">AB4875_11875</name>
</gene>
<dbReference type="InterPro" id="IPR005467">
    <property type="entry name" value="His_kinase_dom"/>
</dbReference>
<feature type="coiled-coil region" evidence="4">
    <location>
        <begin position="89"/>
        <end position="150"/>
    </location>
</feature>
<accession>A0ABV3TY56</accession>
<comment type="catalytic activity">
    <reaction evidence="1">
        <text>ATP + protein L-histidine = ADP + protein N-phospho-L-histidine.</text>
        <dbReference type="EC" id="2.7.13.3"/>
    </reaction>
</comment>
<dbReference type="InterPro" id="IPR003594">
    <property type="entry name" value="HATPase_dom"/>
</dbReference>
<comment type="caution">
    <text evidence="6">The sequence shown here is derived from an EMBL/GenBank/DDBJ whole genome shotgun (WGS) entry which is preliminary data.</text>
</comment>
<dbReference type="SMART" id="SM00388">
    <property type="entry name" value="HisKA"/>
    <property type="match status" value="1"/>
</dbReference>
<dbReference type="Gene3D" id="3.30.565.10">
    <property type="entry name" value="Histidine kinase-like ATPase, C-terminal domain"/>
    <property type="match status" value="1"/>
</dbReference>
<evidence type="ECO:0000313" key="6">
    <source>
        <dbReference type="EMBL" id="MEX1666185.1"/>
    </source>
</evidence>
<dbReference type="PROSITE" id="PS50109">
    <property type="entry name" value="HIS_KIN"/>
    <property type="match status" value="1"/>
</dbReference>
<dbReference type="SUPFAM" id="SSF47384">
    <property type="entry name" value="Homodimeric domain of signal transducing histidine kinase"/>
    <property type="match status" value="1"/>
</dbReference>
<dbReference type="Pfam" id="PF02518">
    <property type="entry name" value="HATPase_c"/>
    <property type="match status" value="1"/>
</dbReference>
<keyword evidence="7" id="KW-1185">Reference proteome</keyword>
<dbReference type="InterPro" id="IPR004358">
    <property type="entry name" value="Sig_transdc_His_kin-like_C"/>
</dbReference>